<dbReference type="Gene3D" id="2.60.40.4100">
    <property type="entry name" value="Zona pellucida, ZP-C domain"/>
    <property type="match status" value="1"/>
</dbReference>
<sequence length="404" mass="44561">MKNLILLVTFALVCHHVKGQNPPDPVGTVTCHDDHTVDISISNVDDLAEWTTTEWRLEGNSACDPKFDDGTVTYTGLSLPDCSMSSKQLSGDIKYVLKVNAIKPDPVSSTADQLRGYDHLYYVSCEYDNEDIATASFVPIKNRNDNDSSSAFFTFTLDVFYSSDHTGKVPNPIALDTTLYFKAKVETQSDAPNLDLFPTSCWSSKSSSPASSSGKFTLITNGCGNWLVSEDVDDTLSYTCADDDVVETFSIQTYRYFQAVEGASVYFHCDLKVCLADIAQSACDCPDTVACRPFPPTRPPRSPVSRRRRGSVTDIVDETAVYHVTAGPYIFKKNDDVKNVDESDEGGSGKQDKRKTYFSTTMAIIVSVSGVVLVAIVSATVYLLMRNHRWFYGDMTEESPVIHV</sequence>
<dbReference type="PANTHER" id="PTHR14002:SF43">
    <property type="entry name" value="DELTA-LIKE PROTEIN"/>
    <property type="match status" value="1"/>
</dbReference>
<dbReference type="OrthoDB" id="5979900at2759"/>
<dbReference type="SMART" id="SM00241">
    <property type="entry name" value="ZP"/>
    <property type="match status" value="1"/>
</dbReference>
<dbReference type="InterPro" id="IPR001507">
    <property type="entry name" value="ZP_dom"/>
</dbReference>
<evidence type="ECO:0000259" key="5">
    <source>
        <dbReference type="PROSITE" id="PS51034"/>
    </source>
</evidence>
<keyword evidence="7" id="KW-1185">Reference proteome</keyword>
<dbReference type="EMBL" id="MU827857">
    <property type="protein sequence ID" value="KAJ7318456.1"/>
    <property type="molecule type" value="Genomic_DNA"/>
</dbReference>
<dbReference type="PANTHER" id="PTHR14002">
    <property type="entry name" value="ENDOGLIN/TGF-BETA RECEPTOR TYPE III"/>
    <property type="match status" value="1"/>
</dbReference>
<keyword evidence="3" id="KW-1133">Transmembrane helix</keyword>
<name>A0A9W9Y708_9CNID</name>
<dbReference type="InterPro" id="IPR055355">
    <property type="entry name" value="ZP-C"/>
</dbReference>
<evidence type="ECO:0000313" key="7">
    <source>
        <dbReference type="Proteomes" id="UP001163046"/>
    </source>
</evidence>
<organism evidence="6 7">
    <name type="scientific">Desmophyllum pertusum</name>
    <dbReference type="NCBI Taxonomy" id="174260"/>
    <lineage>
        <taxon>Eukaryota</taxon>
        <taxon>Metazoa</taxon>
        <taxon>Cnidaria</taxon>
        <taxon>Anthozoa</taxon>
        <taxon>Hexacorallia</taxon>
        <taxon>Scleractinia</taxon>
        <taxon>Caryophylliina</taxon>
        <taxon>Caryophylliidae</taxon>
        <taxon>Desmophyllum</taxon>
    </lineage>
</organism>
<keyword evidence="3" id="KW-0472">Membrane</keyword>
<accession>A0A9W9Y708</accession>
<feature type="chain" id="PRO_5040851448" description="ZP domain-containing protein" evidence="4">
    <location>
        <begin position="20"/>
        <end position="404"/>
    </location>
</feature>
<feature type="transmembrane region" description="Helical" evidence="3">
    <location>
        <begin position="362"/>
        <end position="385"/>
    </location>
</feature>
<proteinExistence type="predicted"/>
<gene>
    <name evidence="6" type="ORF">OS493_037935</name>
</gene>
<keyword evidence="3" id="KW-0812">Transmembrane</keyword>
<feature type="domain" description="ZP" evidence="5">
    <location>
        <begin position="30"/>
        <end position="290"/>
    </location>
</feature>
<keyword evidence="1 4" id="KW-0732">Signal</keyword>
<reference evidence="6" key="1">
    <citation type="submission" date="2023-01" db="EMBL/GenBank/DDBJ databases">
        <title>Genome assembly of the deep-sea coral Lophelia pertusa.</title>
        <authorList>
            <person name="Herrera S."/>
            <person name="Cordes E."/>
        </authorList>
    </citation>
    <scope>NUCLEOTIDE SEQUENCE</scope>
    <source>
        <strain evidence="6">USNM1676648</strain>
        <tissue evidence="6">Polyp</tissue>
    </source>
</reference>
<dbReference type="AlphaFoldDB" id="A0A9W9Y708"/>
<dbReference type="InterPro" id="IPR042235">
    <property type="entry name" value="ZP-C_dom"/>
</dbReference>
<dbReference type="Pfam" id="PF00100">
    <property type="entry name" value="Zona_pellucida"/>
    <property type="match status" value="1"/>
</dbReference>
<evidence type="ECO:0000256" key="1">
    <source>
        <dbReference type="ARBA" id="ARBA00022729"/>
    </source>
</evidence>
<evidence type="ECO:0000256" key="4">
    <source>
        <dbReference type="SAM" id="SignalP"/>
    </source>
</evidence>
<evidence type="ECO:0000313" key="6">
    <source>
        <dbReference type="EMBL" id="KAJ7318456.1"/>
    </source>
</evidence>
<keyword evidence="2" id="KW-1015">Disulfide bond</keyword>
<dbReference type="PROSITE" id="PS51034">
    <property type="entry name" value="ZP_2"/>
    <property type="match status" value="1"/>
</dbReference>
<evidence type="ECO:0000256" key="2">
    <source>
        <dbReference type="ARBA" id="ARBA00023157"/>
    </source>
</evidence>
<dbReference type="Proteomes" id="UP001163046">
    <property type="component" value="Unassembled WGS sequence"/>
</dbReference>
<comment type="caution">
    <text evidence="6">The sequence shown here is derived from an EMBL/GenBank/DDBJ whole genome shotgun (WGS) entry which is preliminary data.</text>
</comment>
<feature type="signal peptide" evidence="4">
    <location>
        <begin position="1"/>
        <end position="19"/>
    </location>
</feature>
<evidence type="ECO:0000256" key="3">
    <source>
        <dbReference type="SAM" id="Phobius"/>
    </source>
</evidence>
<protein>
    <recommendedName>
        <fullName evidence="5">ZP domain-containing protein</fullName>
    </recommendedName>
</protein>